<evidence type="ECO:0000313" key="2">
    <source>
        <dbReference type="Proteomes" id="UP001162992"/>
    </source>
</evidence>
<proteinExistence type="predicted"/>
<gene>
    <name evidence="1" type="ORF">O6H91_05G087900</name>
</gene>
<name>A0ACC2DQR3_DIPCM</name>
<dbReference type="EMBL" id="CM055096">
    <property type="protein sequence ID" value="KAJ7556536.1"/>
    <property type="molecule type" value="Genomic_DNA"/>
</dbReference>
<organism evidence="1 2">
    <name type="scientific">Diphasiastrum complanatum</name>
    <name type="common">Issler's clubmoss</name>
    <name type="synonym">Lycopodium complanatum</name>
    <dbReference type="NCBI Taxonomy" id="34168"/>
    <lineage>
        <taxon>Eukaryota</taxon>
        <taxon>Viridiplantae</taxon>
        <taxon>Streptophyta</taxon>
        <taxon>Embryophyta</taxon>
        <taxon>Tracheophyta</taxon>
        <taxon>Lycopodiopsida</taxon>
        <taxon>Lycopodiales</taxon>
        <taxon>Lycopodiaceae</taxon>
        <taxon>Lycopodioideae</taxon>
        <taxon>Diphasiastrum</taxon>
    </lineage>
</organism>
<reference evidence="2" key="1">
    <citation type="journal article" date="2024" name="Proc. Natl. Acad. Sci. U.S.A.">
        <title>Extraordinary preservation of gene collinearity over three hundred million years revealed in homosporous lycophytes.</title>
        <authorList>
            <person name="Li C."/>
            <person name="Wickell D."/>
            <person name="Kuo L.Y."/>
            <person name="Chen X."/>
            <person name="Nie B."/>
            <person name="Liao X."/>
            <person name="Peng D."/>
            <person name="Ji J."/>
            <person name="Jenkins J."/>
            <person name="Williams M."/>
            <person name="Shu S."/>
            <person name="Plott C."/>
            <person name="Barry K."/>
            <person name="Rajasekar S."/>
            <person name="Grimwood J."/>
            <person name="Han X."/>
            <person name="Sun S."/>
            <person name="Hou Z."/>
            <person name="He W."/>
            <person name="Dai G."/>
            <person name="Sun C."/>
            <person name="Schmutz J."/>
            <person name="Leebens-Mack J.H."/>
            <person name="Li F.W."/>
            <person name="Wang L."/>
        </authorList>
    </citation>
    <scope>NUCLEOTIDE SEQUENCE [LARGE SCALE GENOMIC DNA]</scope>
    <source>
        <strain evidence="2">cv. PW_Plant_1</strain>
    </source>
</reference>
<keyword evidence="2" id="KW-1185">Reference proteome</keyword>
<dbReference type="Proteomes" id="UP001162992">
    <property type="component" value="Chromosome 5"/>
</dbReference>
<accession>A0ACC2DQR3</accession>
<evidence type="ECO:0000313" key="1">
    <source>
        <dbReference type="EMBL" id="KAJ7556536.1"/>
    </source>
</evidence>
<sequence>MVLPVFFVLECLCNQLIKLGAKGLQGIIRTKKELGDDKCLDKGSFHNFLNFTELRINSEELALILNTYEQNGRFQFLEFLVGLRRQLNDFRQRLVVRAFRKLDQAEVGYISLDRIRRVFNVKCHPAVMAEKMSMYDAIENYIADSFGLLEQVTLHDFKEYYALIGSRINLCSEFELLMMKQWKVQADGFDVDDAENKVKLIVYKNRIRIREFFRGFDKLRLRLITDTQFAAGLDNANVKLSPRELKALMDEYRVPKDPEFRVCYTAFCDEIDTVFTCKELEKMPWKEVPPVPHIPGLAPERFHMGITYLGPEKEEMIKDLLDNLRKECKAKRISVKGFFEDAAHNKNSSKSVGHVTKQQFSQALSSKAGLKIRPDDLSLLVEKFDENYSGMVNYVAFSSEIDPFEEIQNIAP</sequence>
<comment type="caution">
    <text evidence="1">The sequence shown here is derived from an EMBL/GenBank/DDBJ whole genome shotgun (WGS) entry which is preliminary data.</text>
</comment>
<protein>
    <submittedName>
        <fullName evidence="1">Uncharacterized protein</fullName>
    </submittedName>
</protein>